<dbReference type="Proteomes" id="UP000007347">
    <property type="component" value="Chromosome"/>
</dbReference>
<evidence type="ECO:0000256" key="3">
    <source>
        <dbReference type="ARBA" id="ARBA00022475"/>
    </source>
</evidence>
<evidence type="ECO:0000256" key="1">
    <source>
        <dbReference type="ARBA" id="ARBA00004651"/>
    </source>
</evidence>
<dbReference type="PANTHER" id="PTHR30151:SF25">
    <property type="entry name" value="TAURINE TRANSPORT SYSTEM PERMEASE PROTEIN TAUC"/>
    <property type="match status" value="1"/>
</dbReference>
<gene>
    <name evidence="9" type="ordered locus">TOL2_C33420</name>
</gene>
<evidence type="ECO:0000256" key="7">
    <source>
        <dbReference type="RuleBase" id="RU363032"/>
    </source>
</evidence>
<dbReference type="GO" id="GO:0005886">
    <property type="term" value="C:plasma membrane"/>
    <property type="evidence" value="ECO:0007669"/>
    <property type="project" value="UniProtKB-SubCell"/>
</dbReference>
<keyword evidence="6 7" id="KW-0472">Membrane</keyword>
<keyword evidence="10" id="KW-1185">Reference proteome</keyword>
<organism evidence="9 10">
    <name type="scientific">Desulfobacula toluolica (strain DSM 7467 / Tol2)</name>
    <dbReference type="NCBI Taxonomy" id="651182"/>
    <lineage>
        <taxon>Bacteria</taxon>
        <taxon>Pseudomonadati</taxon>
        <taxon>Thermodesulfobacteriota</taxon>
        <taxon>Desulfobacteria</taxon>
        <taxon>Desulfobacterales</taxon>
        <taxon>Desulfobacteraceae</taxon>
        <taxon>Desulfobacula</taxon>
    </lineage>
</organism>
<keyword evidence="2 7" id="KW-0813">Transport</keyword>
<dbReference type="CDD" id="cd06261">
    <property type="entry name" value="TM_PBP2"/>
    <property type="match status" value="1"/>
</dbReference>
<dbReference type="AlphaFoldDB" id="K0NB58"/>
<dbReference type="Pfam" id="PF00528">
    <property type="entry name" value="BPD_transp_1"/>
    <property type="match status" value="1"/>
</dbReference>
<comment type="similarity">
    <text evidence="7">Belongs to the binding-protein-dependent transport system permease family.</text>
</comment>
<dbReference type="PROSITE" id="PS50928">
    <property type="entry name" value="ABC_TM1"/>
    <property type="match status" value="1"/>
</dbReference>
<dbReference type="Gene3D" id="1.10.3720.10">
    <property type="entry name" value="MetI-like"/>
    <property type="match status" value="1"/>
</dbReference>
<evidence type="ECO:0000259" key="8">
    <source>
        <dbReference type="PROSITE" id="PS50928"/>
    </source>
</evidence>
<keyword evidence="5 7" id="KW-1133">Transmembrane helix</keyword>
<evidence type="ECO:0000256" key="5">
    <source>
        <dbReference type="ARBA" id="ARBA00022989"/>
    </source>
</evidence>
<proteinExistence type="inferred from homology"/>
<evidence type="ECO:0000256" key="6">
    <source>
        <dbReference type="ARBA" id="ARBA00023136"/>
    </source>
</evidence>
<accession>K0NB58</accession>
<protein>
    <submittedName>
        <fullName evidence="9">ABC transporter, permease protein</fullName>
    </submittedName>
</protein>
<reference evidence="9 10" key="1">
    <citation type="journal article" date="2013" name="Environ. Microbiol.">
        <title>Complete genome, catabolic sub-proteomes and key-metabolites of Desulfobacula toluolica Tol2, a marine, aromatic compound-degrading, sulfate-reducing bacterium.</title>
        <authorList>
            <person name="Wohlbrand L."/>
            <person name="Jacob J.H."/>
            <person name="Kube M."/>
            <person name="Mussmann M."/>
            <person name="Jarling R."/>
            <person name="Beck A."/>
            <person name="Amann R."/>
            <person name="Wilkes H."/>
            <person name="Reinhardt R."/>
            <person name="Rabus R."/>
        </authorList>
    </citation>
    <scope>NUCLEOTIDE SEQUENCE [LARGE SCALE GENOMIC DNA]</scope>
    <source>
        <strain evidence="10">DSM 7467 / Tol2</strain>
    </source>
</reference>
<feature type="transmembrane region" description="Helical" evidence="7">
    <location>
        <begin position="161"/>
        <end position="184"/>
    </location>
</feature>
<dbReference type="GO" id="GO:0055085">
    <property type="term" value="P:transmembrane transport"/>
    <property type="evidence" value="ECO:0007669"/>
    <property type="project" value="InterPro"/>
</dbReference>
<feature type="domain" description="ABC transmembrane type-1" evidence="8">
    <location>
        <begin position="96"/>
        <end position="276"/>
    </location>
</feature>
<evidence type="ECO:0000256" key="2">
    <source>
        <dbReference type="ARBA" id="ARBA00022448"/>
    </source>
</evidence>
<name>K0NB58_DESTT</name>
<comment type="subcellular location">
    <subcellularLocation>
        <location evidence="1 7">Cell membrane</location>
        <topology evidence="1 7">Multi-pass membrane protein</topology>
    </subcellularLocation>
</comment>
<feature type="transmembrane region" description="Helical" evidence="7">
    <location>
        <begin position="103"/>
        <end position="125"/>
    </location>
</feature>
<evidence type="ECO:0000313" key="9">
    <source>
        <dbReference type="EMBL" id="CCK81499.1"/>
    </source>
</evidence>
<feature type="transmembrane region" description="Helical" evidence="7">
    <location>
        <begin position="137"/>
        <end position="155"/>
    </location>
</feature>
<feature type="transmembrane region" description="Helical" evidence="7">
    <location>
        <begin position="45"/>
        <end position="63"/>
    </location>
</feature>
<dbReference type="SUPFAM" id="SSF161098">
    <property type="entry name" value="MetI-like"/>
    <property type="match status" value="1"/>
</dbReference>
<keyword evidence="4 7" id="KW-0812">Transmembrane</keyword>
<feature type="transmembrane region" description="Helical" evidence="7">
    <location>
        <begin position="258"/>
        <end position="276"/>
    </location>
</feature>
<dbReference type="KEGG" id="dto:TOL2_C33420"/>
<sequence length="289" mass="32383">MVIRPLLIQGKKSLKSINRFIYKDPKQVGLNAVFGNRDFGWKFELIGLLLFACLWIAGASLIFTQPEFSQFKGFLPGPTFKALFEATQESRFWICVFASLKRIVIGILIAAVMGIPLGILVGFYPKFRSLSYSPIQFVRMISPLSWMPIALLLFASFESAVYFLIVMATICPIILNTTIGVLNINPQWIKMALNQGANNFQLIKTIVIPASLPYMLTSLRLALGVAWIVLVPAEFLGISSGLGYLINDARDTMEYDKLMAIIIAIGILGFALDRIIQKIQQTFSWSWNE</sequence>
<feature type="transmembrane region" description="Helical" evidence="7">
    <location>
        <begin position="221"/>
        <end position="246"/>
    </location>
</feature>
<dbReference type="EMBL" id="FO203503">
    <property type="protein sequence ID" value="CCK81499.1"/>
    <property type="molecule type" value="Genomic_DNA"/>
</dbReference>
<dbReference type="STRING" id="651182.TOL2_C33420"/>
<dbReference type="OrthoDB" id="5322475at2"/>
<evidence type="ECO:0000256" key="4">
    <source>
        <dbReference type="ARBA" id="ARBA00022692"/>
    </source>
</evidence>
<dbReference type="PANTHER" id="PTHR30151">
    <property type="entry name" value="ALKANE SULFONATE ABC TRANSPORTER-RELATED, MEMBRANE SUBUNIT"/>
    <property type="match status" value="1"/>
</dbReference>
<dbReference type="GO" id="GO:0010438">
    <property type="term" value="P:cellular response to sulfur starvation"/>
    <property type="evidence" value="ECO:0007669"/>
    <property type="project" value="TreeGrafter"/>
</dbReference>
<keyword evidence="3" id="KW-1003">Cell membrane</keyword>
<dbReference type="InterPro" id="IPR035906">
    <property type="entry name" value="MetI-like_sf"/>
</dbReference>
<dbReference type="InterPro" id="IPR000515">
    <property type="entry name" value="MetI-like"/>
</dbReference>
<dbReference type="HOGENOM" id="CLU_046113_1_1_7"/>
<evidence type="ECO:0000313" key="10">
    <source>
        <dbReference type="Proteomes" id="UP000007347"/>
    </source>
</evidence>